<comment type="caution">
    <text evidence="2">The sequence shown here is derived from an EMBL/GenBank/DDBJ whole genome shotgun (WGS) entry which is preliminary data.</text>
</comment>
<organism evidence="2 3">
    <name type="scientific">Streptomyces albospinus</name>
    <dbReference type="NCBI Taxonomy" id="285515"/>
    <lineage>
        <taxon>Bacteria</taxon>
        <taxon>Bacillati</taxon>
        <taxon>Actinomycetota</taxon>
        <taxon>Actinomycetes</taxon>
        <taxon>Kitasatosporales</taxon>
        <taxon>Streptomycetaceae</taxon>
        <taxon>Streptomyces</taxon>
    </lineage>
</organism>
<feature type="compositionally biased region" description="Low complexity" evidence="1">
    <location>
        <begin position="18"/>
        <end position="39"/>
    </location>
</feature>
<protein>
    <submittedName>
        <fullName evidence="2">Uncharacterized protein</fullName>
    </submittedName>
</protein>
<dbReference type="EMBL" id="BMRP01000005">
    <property type="protein sequence ID" value="GGU56053.1"/>
    <property type="molecule type" value="Genomic_DNA"/>
</dbReference>
<accession>A0ABQ2UVH7</accession>
<sequence>MSTYNVPEHQVSEGMWAPGGRRPAAPRQPAKSRSASRPSTDPTEVHLSNAVIRSARFTAPILLALGAMNAWAAQRTEDYGSLSTALCLCVCAAGLFGEDLLQRGYRRDRAVLAHVAGHPGAATRHVARAVGAPERVVARNLDRLTDDGLLVLVTDGATPALRSYRLAS</sequence>
<dbReference type="InterPro" id="IPR036390">
    <property type="entry name" value="WH_DNA-bd_sf"/>
</dbReference>
<gene>
    <name evidence="2" type="ORF">GCM10010211_21110</name>
</gene>
<reference evidence="3" key="1">
    <citation type="journal article" date="2019" name="Int. J. Syst. Evol. Microbiol.">
        <title>The Global Catalogue of Microorganisms (GCM) 10K type strain sequencing project: providing services to taxonomists for standard genome sequencing and annotation.</title>
        <authorList>
            <consortium name="The Broad Institute Genomics Platform"/>
            <consortium name="The Broad Institute Genome Sequencing Center for Infectious Disease"/>
            <person name="Wu L."/>
            <person name="Ma J."/>
        </authorList>
    </citation>
    <scope>NUCLEOTIDE SEQUENCE [LARGE SCALE GENOMIC DNA]</scope>
    <source>
        <strain evidence="3">JCM 3399</strain>
    </source>
</reference>
<dbReference type="SUPFAM" id="SSF46785">
    <property type="entry name" value="Winged helix' DNA-binding domain"/>
    <property type="match status" value="1"/>
</dbReference>
<evidence type="ECO:0000256" key="1">
    <source>
        <dbReference type="SAM" id="MobiDB-lite"/>
    </source>
</evidence>
<dbReference type="Proteomes" id="UP000654471">
    <property type="component" value="Unassembled WGS sequence"/>
</dbReference>
<feature type="region of interest" description="Disordered" evidence="1">
    <location>
        <begin position="1"/>
        <end position="45"/>
    </location>
</feature>
<keyword evidence="3" id="KW-1185">Reference proteome</keyword>
<proteinExistence type="predicted"/>
<name>A0ABQ2UVH7_9ACTN</name>
<evidence type="ECO:0000313" key="3">
    <source>
        <dbReference type="Proteomes" id="UP000654471"/>
    </source>
</evidence>
<evidence type="ECO:0000313" key="2">
    <source>
        <dbReference type="EMBL" id="GGU56053.1"/>
    </source>
</evidence>